<organism evidence="3 4">
    <name type="scientific">Vitis vinifera</name>
    <name type="common">Grape</name>
    <dbReference type="NCBI Taxonomy" id="29760"/>
    <lineage>
        <taxon>Eukaryota</taxon>
        <taxon>Viridiplantae</taxon>
        <taxon>Streptophyta</taxon>
        <taxon>Embryophyta</taxon>
        <taxon>Tracheophyta</taxon>
        <taxon>Spermatophyta</taxon>
        <taxon>Magnoliopsida</taxon>
        <taxon>eudicotyledons</taxon>
        <taxon>Gunneridae</taxon>
        <taxon>Pentapetalae</taxon>
        <taxon>rosids</taxon>
        <taxon>Vitales</taxon>
        <taxon>Vitaceae</taxon>
        <taxon>Viteae</taxon>
        <taxon>Vitis</taxon>
    </lineage>
</organism>
<comment type="similarity">
    <text evidence="1">Belongs to the PI3/PI4-kinase family. Type III PI4K subfamily.</text>
</comment>
<dbReference type="InterPro" id="IPR045495">
    <property type="entry name" value="PI4K_N"/>
</dbReference>
<protein>
    <recommendedName>
        <fullName evidence="2">PI4-kinase N-terminal domain-containing protein</fullName>
    </recommendedName>
</protein>
<keyword evidence="4" id="KW-1185">Reference proteome</keyword>
<accession>A0ABY9CI82</accession>
<evidence type="ECO:0000313" key="4">
    <source>
        <dbReference type="Proteomes" id="UP001227230"/>
    </source>
</evidence>
<feature type="domain" description="PI4-kinase N-terminal" evidence="2">
    <location>
        <begin position="41"/>
        <end position="74"/>
    </location>
</feature>
<evidence type="ECO:0000259" key="2">
    <source>
        <dbReference type="Pfam" id="PF19274"/>
    </source>
</evidence>
<proteinExistence type="inferred from homology"/>
<dbReference type="Proteomes" id="UP001227230">
    <property type="component" value="Chromosome 9"/>
</dbReference>
<dbReference type="Pfam" id="PF19274">
    <property type="entry name" value="PI4K_N"/>
    <property type="match status" value="1"/>
</dbReference>
<reference evidence="3 4" key="1">
    <citation type="journal article" date="2023" name="Hortic Res">
        <title>The complete reference genome for grapevine (Vitis vinifera L.) genetics and breeding.</title>
        <authorList>
            <person name="Shi X."/>
            <person name="Cao S."/>
            <person name="Wang X."/>
            <person name="Huang S."/>
            <person name="Wang Y."/>
            <person name="Liu Z."/>
            <person name="Liu W."/>
            <person name="Leng X."/>
            <person name="Peng Y."/>
            <person name="Wang N."/>
            <person name="Wang Y."/>
            <person name="Ma Z."/>
            <person name="Xu X."/>
            <person name="Zhang F."/>
            <person name="Xue H."/>
            <person name="Zhong H."/>
            <person name="Wang Y."/>
            <person name="Zhang K."/>
            <person name="Velt A."/>
            <person name="Avia K."/>
            <person name="Holtgrawe D."/>
            <person name="Grimplet J."/>
            <person name="Matus J.T."/>
            <person name="Ware D."/>
            <person name="Wu X."/>
            <person name="Wang H."/>
            <person name="Liu C."/>
            <person name="Fang Y."/>
            <person name="Rustenholz C."/>
            <person name="Cheng Z."/>
            <person name="Xiao H."/>
            <person name="Zhou Y."/>
        </authorList>
    </citation>
    <scope>NUCLEOTIDE SEQUENCE [LARGE SCALE GENOMIC DNA]</scope>
    <source>
        <strain evidence="4">cv. Pinot noir / PN40024</strain>
        <tissue evidence="3">Leaf</tissue>
    </source>
</reference>
<name>A0ABY9CI82_VITVI</name>
<sequence>MTPLEGEQSDCEGLSCRRHRCKISPLDESPLPIPKLLYPLWQRAQHTPDVVSILSEIWIGTGKNDSWIVQQLSAIMLGELRNSREVDDVQDYKFRNNLRVTTAEPEGMCGRDSQYANNEFPVQFEDFYILSLGKIDSRPSHHNSSLI</sequence>
<evidence type="ECO:0000313" key="3">
    <source>
        <dbReference type="EMBL" id="WJZ95143.1"/>
    </source>
</evidence>
<dbReference type="EMBL" id="CP126656">
    <property type="protein sequence ID" value="WJZ95143.1"/>
    <property type="molecule type" value="Genomic_DNA"/>
</dbReference>
<evidence type="ECO:0000256" key="1">
    <source>
        <dbReference type="ARBA" id="ARBA00006209"/>
    </source>
</evidence>
<gene>
    <name evidence="3" type="ORF">VitviT2T_013933</name>
</gene>